<dbReference type="STRING" id="41875.K8F1W1"/>
<feature type="region of interest" description="Disordered" evidence="5">
    <location>
        <begin position="91"/>
        <end position="116"/>
    </location>
</feature>
<keyword evidence="1" id="KW-0963">Cytoplasm</keyword>
<keyword evidence="2" id="KW-0547">Nucleotide-binding</keyword>
<feature type="compositionally biased region" description="Polar residues" evidence="5">
    <location>
        <begin position="103"/>
        <end position="113"/>
    </location>
</feature>
<dbReference type="RefSeq" id="XP_007509670.1">
    <property type="nucleotide sequence ID" value="XM_007509608.1"/>
</dbReference>
<dbReference type="OrthoDB" id="61815at2759"/>
<evidence type="ECO:0000256" key="5">
    <source>
        <dbReference type="SAM" id="MobiDB-lite"/>
    </source>
</evidence>
<dbReference type="eggNOG" id="KOG1424">
    <property type="taxonomic scope" value="Eukaryota"/>
</dbReference>
<dbReference type="SUPFAM" id="SSF52540">
    <property type="entry name" value="P-loop containing nucleoside triphosphate hydrolases"/>
    <property type="match status" value="1"/>
</dbReference>
<keyword evidence="3" id="KW-0378">Hydrolase</keyword>
<gene>
    <name evidence="7" type="ordered locus">Bathy12g02410</name>
</gene>
<name>K8F1W1_9CHLO</name>
<dbReference type="Pfam" id="PF01926">
    <property type="entry name" value="MMR_HSR1"/>
    <property type="match status" value="1"/>
</dbReference>
<dbReference type="AlphaFoldDB" id="K8F1W1"/>
<keyword evidence="8" id="KW-1185">Reference proteome</keyword>
<sequence>MGGSRNGGKKISTGLGLALSKAAERKAHKSSVRGQDGTHINYSNTTNQDVNKTRESEGLVSVLERDDLEEMMAMAQLSNRDFTAERERYGGPVVVSTGGGSEYASNSTTNTHRMSVGGDILGDEATREEVERAKLTHENAARIPRRPAWTTETPRDALDQNEKNAFLEWRRTLAEIEETERVRLTPFEKNLEIWKQLWRTCELADCVAQIVDARDPMFYRCEDLERYVKELNEGKECVMVLNKADLLHEELRSAWADKFDDMGVKYLFWSAKAATEKIERDAILEKRTRALARLEAEERARLREYENGSSSSSEDEREEVEREGGGGDVSSSSSSSSLTDEGKQNEEDASSIAATEQLRPPSAMSGWTQATKTSLQSPTKAATVPGKEINTIASISSNNKNGRNDPRARVLDRDELLAELERLAVKSARVTRNDPTLYADEQLDFPEHRRDRVVVGFVGYPNVGKSSTVNSLIGTKKTGVSATPGKTKRYQTLDLGPRLTLADAPGLVFPSFASSRADLVCAGVLPVDRLTDVRVPVSKICERIPRKSLEVALHCQLPKPALHEDQNRQPTAGELLRAFCAARGWALVHGRPDDSKAGRYLLKMYAEGRLLHCEKPYESYSGKMGDGIGAGAITEDTQKALLKLQQQSTSVTSEVQDLDDLDVADLVADFHARLNNNDTKKTSQRVRPEHKFHKKRKEKRRIKHKGAGENKDVGGQGFLMGKRGGMMPAHLQANVRSAIGDEE</sequence>
<protein>
    <recommendedName>
        <fullName evidence="6">G domain-containing protein</fullName>
    </recommendedName>
</protein>
<dbReference type="GO" id="GO:0005525">
    <property type="term" value="F:GTP binding"/>
    <property type="evidence" value="ECO:0007669"/>
    <property type="project" value="UniProtKB-KW"/>
</dbReference>
<evidence type="ECO:0000256" key="2">
    <source>
        <dbReference type="ARBA" id="ARBA00022741"/>
    </source>
</evidence>
<feature type="compositionally biased region" description="Polar residues" evidence="5">
    <location>
        <begin position="391"/>
        <end position="401"/>
    </location>
</feature>
<evidence type="ECO:0000256" key="1">
    <source>
        <dbReference type="ARBA" id="ARBA00022490"/>
    </source>
</evidence>
<evidence type="ECO:0000259" key="6">
    <source>
        <dbReference type="Pfam" id="PF01926"/>
    </source>
</evidence>
<evidence type="ECO:0000313" key="7">
    <source>
        <dbReference type="EMBL" id="CCO18785.1"/>
    </source>
</evidence>
<evidence type="ECO:0000313" key="8">
    <source>
        <dbReference type="Proteomes" id="UP000198341"/>
    </source>
</evidence>
<feature type="region of interest" description="Disordered" evidence="5">
    <location>
        <begin position="20"/>
        <end position="54"/>
    </location>
</feature>
<dbReference type="GO" id="GO:0005829">
    <property type="term" value="C:cytosol"/>
    <property type="evidence" value="ECO:0007669"/>
    <property type="project" value="TreeGrafter"/>
</dbReference>
<dbReference type="InterPro" id="IPR043358">
    <property type="entry name" value="GNL1-like"/>
</dbReference>
<evidence type="ECO:0000256" key="4">
    <source>
        <dbReference type="ARBA" id="ARBA00023134"/>
    </source>
</evidence>
<dbReference type="EMBL" id="FO082267">
    <property type="protein sequence ID" value="CCO18785.1"/>
    <property type="molecule type" value="Genomic_DNA"/>
</dbReference>
<reference evidence="7 8" key="1">
    <citation type="submission" date="2011-10" db="EMBL/GenBank/DDBJ databases">
        <authorList>
            <person name="Genoscope - CEA"/>
        </authorList>
    </citation>
    <scope>NUCLEOTIDE SEQUENCE [LARGE SCALE GENOMIC DNA]</scope>
    <source>
        <strain evidence="7 8">RCC 1105</strain>
    </source>
</reference>
<dbReference type="PANTHER" id="PTHR45709">
    <property type="entry name" value="LARGE SUBUNIT GTPASE 1 HOMOLOG-RELATED"/>
    <property type="match status" value="1"/>
</dbReference>
<evidence type="ECO:0000256" key="3">
    <source>
        <dbReference type="ARBA" id="ARBA00022801"/>
    </source>
</evidence>
<dbReference type="InterPro" id="IPR006073">
    <property type="entry name" value="GTP-bd"/>
</dbReference>
<organism evidence="7 8">
    <name type="scientific">Bathycoccus prasinos</name>
    <dbReference type="NCBI Taxonomy" id="41875"/>
    <lineage>
        <taxon>Eukaryota</taxon>
        <taxon>Viridiplantae</taxon>
        <taxon>Chlorophyta</taxon>
        <taxon>Mamiellophyceae</taxon>
        <taxon>Mamiellales</taxon>
        <taxon>Bathycoccaceae</taxon>
        <taxon>Bathycoccus</taxon>
    </lineage>
</organism>
<feature type="region of interest" description="Disordered" evidence="5">
    <location>
        <begin position="675"/>
        <end position="716"/>
    </location>
</feature>
<keyword evidence="4" id="KW-0342">GTP-binding</keyword>
<proteinExistence type="predicted"/>
<accession>K8F1W1</accession>
<feature type="compositionally biased region" description="Polar residues" evidence="5">
    <location>
        <begin position="38"/>
        <end position="50"/>
    </location>
</feature>
<dbReference type="Proteomes" id="UP000198341">
    <property type="component" value="Chromosome 12"/>
</dbReference>
<dbReference type="InterPro" id="IPR027417">
    <property type="entry name" value="P-loop_NTPase"/>
</dbReference>
<feature type="region of interest" description="Disordered" evidence="5">
    <location>
        <begin position="303"/>
        <end position="408"/>
    </location>
</feature>
<dbReference type="Gene3D" id="3.40.50.300">
    <property type="entry name" value="P-loop containing nucleotide triphosphate hydrolases"/>
    <property type="match status" value="2"/>
</dbReference>
<feature type="compositionally biased region" description="Polar residues" evidence="5">
    <location>
        <begin position="365"/>
        <end position="380"/>
    </location>
</feature>
<feature type="compositionally biased region" description="Basic and acidic residues" evidence="5">
    <location>
        <begin position="675"/>
        <end position="689"/>
    </location>
</feature>
<dbReference type="PANTHER" id="PTHR45709:SF2">
    <property type="entry name" value="LARGE SUBUNIT GTPASE 1 HOMOLOG"/>
    <property type="match status" value="1"/>
</dbReference>
<feature type="domain" description="G" evidence="6">
    <location>
        <begin position="455"/>
        <end position="509"/>
    </location>
</feature>
<feature type="compositionally biased region" description="Basic residues" evidence="5">
    <location>
        <begin position="690"/>
        <end position="705"/>
    </location>
</feature>
<dbReference type="KEGG" id="bpg:Bathy12g02410"/>
<dbReference type="GeneID" id="19012396"/>
<dbReference type="GO" id="GO:0003924">
    <property type="term" value="F:GTPase activity"/>
    <property type="evidence" value="ECO:0007669"/>
    <property type="project" value="InterPro"/>
</dbReference>
<dbReference type="PRINTS" id="PR00326">
    <property type="entry name" value="GTP1OBG"/>
</dbReference>